<sequence length="186" mass="20018">MSTWSCVESRESLVSFLLSRRTATSVDVWLLSCCVTATKPAQMHRYCAEESIRPGQNGGYGCGCGCGWMGKIDIGNPLVLVVVFLSVYPVGLVCLVCICLFFCSLCCVCWCACHVYVVLSALLALLVSSVLSALGCDVYDVCGVCGVCGVCWLICYPTFSQAARRAKSGNEWNCPVVYPTSDSKLP</sequence>
<accession>A0A448XEK3</accession>
<keyword evidence="1" id="KW-0472">Membrane</keyword>
<evidence type="ECO:0000313" key="3">
    <source>
        <dbReference type="Proteomes" id="UP000784294"/>
    </source>
</evidence>
<evidence type="ECO:0000313" key="2">
    <source>
        <dbReference type="EMBL" id="VEL34946.1"/>
    </source>
</evidence>
<keyword evidence="3" id="KW-1185">Reference proteome</keyword>
<feature type="transmembrane region" description="Helical" evidence="1">
    <location>
        <begin position="78"/>
        <end position="103"/>
    </location>
</feature>
<protein>
    <submittedName>
        <fullName evidence="2">Uncharacterized protein</fullName>
    </submittedName>
</protein>
<dbReference type="EMBL" id="CAAALY010248738">
    <property type="protein sequence ID" value="VEL34946.1"/>
    <property type="molecule type" value="Genomic_DNA"/>
</dbReference>
<comment type="caution">
    <text evidence="2">The sequence shown here is derived from an EMBL/GenBank/DDBJ whole genome shotgun (WGS) entry which is preliminary data.</text>
</comment>
<keyword evidence="1" id="KW-1133">Transmembrane helix</keyword>
<proteinExistence type="predicted"/>
<name>A0A448XEK3_9PLAT</name>
<dbReference type="AlphaFoldDB" id="A0A448XEK3"/>
<evidence type="ECO:0000256" key="1">
    <source>
        <dbReference type="SAM" id="Phobius"/>
    </source>
</evidence>
<organism evidence="2 3">
    <name type="scientific">Protopolystoma xenopodis</name>
    <dbReference type="NCBI Taxonomy" id="117903"/>
    <lineage>
        <taxon>Eukaryota</taxon>
        <taxon>Metazoa</taxon>
        <taxon>Spiralia</taxon>
        <taxon>Lophotrochozoa</taxon>
        <taxon>Platyhelminthes</taxon>
        <taxon>Monogenea</taxon>
        <taxon>Polyopisthocotylea</taxon>
        <taxon>Polystomatidea</taxon>
        <taxon>Polystomatidae</taxon>
        <taxon>Protopolystoma</taxon>
    </lineage>
</organism>
<reference evidence="2" key="1">
    <citation type="submission" date="2018-11" db="EMBL/GenBank/DDBJ databases">
        <authorList>
            <consortium name="Pathogen Informatics"/>
        </authorList>
    </citation>
    <scope>NUCLEOTIDE SEQUENCE</scope>
</reference>
<feature type="transmembrane region" description="Helical" evidence="1">
    <location>
        <begin position="115"/>
        <end position="132"/>
    </location>
</feature>
<feature type="transmembrane region" description="Helical" evidence="1">
    <location>
        <begin position="138"/>
        <end position="159"/>
    </location>
</feature>
<dbReference type="Proteomes" id="UP000784294">
    <property type="component" value="Unassembled WGS sequence"/>
</dbReference>
<gene>
    <name evidence="2" type="ORF">PXEA_LOCUS28386</name>
</gene>
<keyword evidence="1" id="KW-0812">Transmembrane</keyword>